<accession>A0AAV4CEM6</accession>
<evidence type="ECO:0000313" key="1">
    <source>
        <dbReference type="EMBL" id="GFO29928.1"/>
    </source>
</evidence>
<reference evidence="1 2" key="1">
    <citation type="journal article" date="2021" name="Elife">
        <title>Chloroplast acquisition without the gene transfer in kleptoplastic sea slugs, Plakobranchus ocellatus.</title>
        <authorList>
            <person name="Maeda T."/>
            <person name="Takahashi S."/>
            <person name="Yoshida T."/>
            <person name="Shimamura S."/>
            <person name="Takaki Y."/>
            <person name="Nagai Y."/>
            <person name="Toyoda A."/>
            <person name="Suzuki Y."/>
            <person name="Arimoto A."/>
            <person name="Ishii H."/>
            <person name="Satoh N."/>
            <person name="Nishiyama T."/>
            <person name="Hasebe M."/>
            <person name="Maruyama T."/>
            <person name="Minagawa J."/>
            <person name="Obokata J."/>
            <person name="Shigenobu S."/>
        </authorList>
    </citation>
    <scope>NUCLEOTIDE SEQUENCE [LARGE SCALE GENOMIC DNA]</scope>
</reference>
<evidence type="ECO:0000313" key="2">
    <source>
        <dbReference type="Proteomes" id="UP000735302"/>
    </source>
</evidence>
<proteinExistence type="predicted"/>
<protein>
    <recommendedName>
        <fullName evidence="3">Secreted protein</fullName>
    </recommendedName>
</protein>
<comment type="caution">
    <text evidence="1">The sequence shown here is derived from an EMBL/GenBank/DDBJ whole genome shotgun (WGS) entry which is preliminary data.</text>
</comment>
<gene>
    <name evidence="1" type="ORF">PoB_005643300</name>
</gene>
<dbReference type="Proteomes" id="UP000735302">
    <property type="component" value="Unassembled WGS sequence"/>
</dbReference>
<dbReference type="AlphaFoldDB" id="A0AAV4CEM6"/>
<sequence length="69" mass="7752">MLIIHSLLAGVRTTHAQQSDAHLKFERANTLITNTPTLSDSDDDDDDDETNTTILLMRMIILKIPMICL</sequence>
<name>A0AAV4CEM6_9GAST</name>
<keyword evidence="2" id="KW-1185">Reference proteome</keyword>
<evidence type="ECO:0008006" key="3">
    <source>
        <dbReference type="Google" id="ProtNLM"/>
    </source>
</evidence>
<organism evidence="1 2">
    <name type="scientific">Plakobranchus ocellatus</name>
    <dbReference type="NCBI Taxonomy" id="259542"/>
    <lineage>
        <taxon>Eukaryota</taxon>
        <taxon>Metazoa</taxon>
        <taxon>Spiralia</taxon>
        <taxon>Lophotrochozoa</taxon>
        <taxon>Mollusca</taxon>
        <taxon>Gastropoda</taxon>
        <taxon>Heterobranchia</taxon>
        <taxon>Euthyneura</taxon>
        <taxon>Panpulmonata</taxon>
        <taxon>Sacoglossa</taxon>
        <taxon>Placobranchoidea</taxon>
        <taxon>Plakobranchidae</taxon>
        <taxon>Plakobranchus</taxon>
    </lineage>
</organism>
<dbReference type="EMBL" id="BLXT01006199">
    <property type="protein sequence ID" value="GFO29928.1"/>
    <property type="molecule type" value="Genomic_DNA"/>
</dbReference>